<dbReference type="SUPFAM" id="SSF75632">
    <property type="entry name" value="Cullin homology domain"/>
    <property type="match status" value="1"/>
</dbReference>
<name>A0A1W0WQG8_HYPEX</name>
<dbReference type="Proteomes" id="UP000192578">
    <property type="component" value="Unassembled WGS sequence"/>
</dbReference>
<protein>
    <recommendedName>
        <fullName evidence="2">Cullin family profile domain-containing protein</fullName>
    </recommendedName>
</protein>
<dbReference type="InterPro" id="IPR036317">
    <property type="entry name" value="Cullin_homology_sf"/>
</dbReference>
<evidence type="ECO:0000256" key="1">
    <source>
        <dbReference type="PROSITE-ProRule" id="PRU00330"/>
    </source>
</evidence>
<gene>
    <name evidence="3" type="ORF">BV898_08385</name>
</gene>
<accession>A0A1W0WQG8</accession>
<dbReference type="GO" id="GO:0031625">
    <property type="term" value="F:ubiquitin protein ligase binding"/>
    <property type="evidence" value="ECO:0007669"/>
    <property type="project" value="InterPro"/>
</dbReference>
<dbReference type="EMBL" id="MTYJ01000060">
    <property type="protein sequence ID" value="OQV17450.1"/>
    <property type="molecule type" value="Genomic_DNA"/>
</dbReference>
<feature type="domain" description="Cullin family profile" evidence="2">
    <location>
        <begin position="171"/>
        <end position="260"/>
    </location>
</feature>
<dbReference type="Pfam" id="PF26557">
    <property type="entry name" value="Cullin_AB"/>
    <property type="match status" value="1"/>
</dbReference>
<dbReference type="InterPro" id="IPR016158">
    <property type="entry name" value="Cullin_homology"/>
</dbReference>
<dbReference type="PROSITE" id="PS50069">
    <property type="entry name" value="CULLIN_2"/>
    <property type="match status" value="1"/>
</dbReference>
<evidence type="ECO:0000313" key="4">
    <source>
        <dbReference type="Proteomes" id="UP000192578"/>
    </source>
</evidence>
<sequence length="309" mass="34580">MQMSARDVGILSAATRADEDARCGRSKRRILSSRKRRLRILLKTILLKSCLHCVFSPAGSLDGRNFWSSLPERSFPIKQQTDQWDLLKLETRYETFSVRSFGQDATFTADLFSRLLSFHPRSSEFLVWLLDQPIRAALADSLRCEKRLTAPQELIKLLPEQAKFETSCVGFFCVATNGKKLDLISTYRSVILPGQNGRADAGDGSSSSNVNMFSYYFHVSPFQACILVLFNDRAKWILSDSVRATGLPKQELTRSIGALAAEKHRLLTVRSNPSGNADPLMEADTVLVVNDAFRSAVTCDADEDRSATW</sequence>
<dbReference type="Gene3D" id="3.30.230.130">
    <property type="entry name" value="Cullin, Chain C, Domain 2"/>
    <property type="match status" value="1"/>
</dbReference>
<dbReference type="InterPro" id="IPR059120">
    <property type="entry name" value="Cullin-like_AB"/>
</dbReference>
<dbReference type="GO" id="GO:0006511">
    <property type="term" value="P:ubiquitin-dependent protein catabolic process"/>
    <property type="evidence" value="ECO:0007669"/>
    <property type="project" value="InterPro"/>
</dbReference>
<proteinExistence type="inferred from homology"/>
<comment type="similarity">
    <text evidence="1">Belongs to the cullin family.</text>
</comment>
<evidence type="ECO:0000313" key="3">
    <source>
        <dbReference type="EMBL" id="OQV17450.1"/>
    </source>
</evidence>
<comment type="caution">
    <text evidence="3">The sequence shown here is derived from an EMBL/GenBank/DDBJ whole genome shotgun (WGS) entry which is preliminary data.</text>
</comment>
<organism evidence="3 4">
    <name type="scientific">Hypsibius exemplaris</name>
    <name type="common">Freshwater tardigrade</name>
    <dbReference type="NCBI Taxonomy" id="2072580"/>
    <lineage>
        <taxon>Eukaryota</taxon>
        <taxon>Metazoa</taxon>
        <taxon>Ecdysozoa</taxon>
        <taxon>Tardigrada</taxon>
        <taxon>Eutardigrada</taxon>
        <taxon>Parachela</taxon>
        <taxon>Hypsibioidea</taxon>
        <taxon>Hypsibiidae</taxon>
        <taxon>Hypsibius</taxon>
    </lineage>
</organism>
<keyword evidence="4" id="KW-1185">Reference proteome</keyword>
<evidence type="ECO:0000259" key="2">
    <source>
        <dbReference type="PROSITE" id="PS50069"/>
    </source>
</evidence>
<dbReference type="AlphaFoldDB" id="A0A1W0WQG8"/>
<reference evidence="4" key="1">
    <citation type="submission" date="2017-01" db="EMBL/GenBank/DDBJ databases">
        <title>Comparative genomics of anhydrobiosis in the tardigrade Hypsibius dujardini.</title>
        <authorList>
            <person name="Yoshida Y."/>
            <person name="Koutsovoulos G."/>
            <person name="Laetsch D."/>
            <person name="Stevens L."/>
            <person name="Kumar S."/>
            <person name="Horikawa D."/>
            <person name="Ishino K."/>
            <person name="Komine S."/>
            <person name="Tomita M."/>
            <person name="Blaxter M."/>
            <person name="Arakawa K."/>
        </authorList>
    </citation>
    <scope>NUCLEOTIDE SEQUENCE [LARGE SCALE GENOMIC DNA]</scope>
    <source>
        <strain evidence="4">Z151</strain>
    </source>
</reference>